<evidence type="ECO:0000313" key="6">
    <source>
        <dbReference type="EMBL" id="HIW98650.1"/>
    </source>
</evidence>
<dbReference type="InterPro" id="IPR029044">
    <property type="entry name" value="Nucleotide-diphossugar_trans"/>
</dbReference>
<dbReference type="PANTHER" id="PTHR40392">
    <property type="entry name" value="2-PHOSPHO-L-LACTATE GUANYLYLTRANSFERASE"/>
    <property type="match status" value="1"/>
</dbReference>
<dbReference type="InterPro" id="IPR002835">
    <property type="entry name" value="CofC"/>
</dbReference>
<keyword evidence="2 6" id="KW-0548">Nucleotidyltransferase</keyword>
<protein>
    <submittedName>
        <fullName evidence="6">2-phospho-L-lactate guanylyltransferase</fullName>
    </submittedName>
</protein>
<accession>A0A9D1US86</accession>
<gene>
    <name evidence="6" type="ORF">H9871_00745</name>
</gene>
<evidence type="ECO:0000256" key="2">
    <source>
        <dbReference type="ARBA" id="ARBA00022695"/>
    </source>
</evidence>
<feature type="region of interest" description="Disordered" evidence="5">
    <location>
        <begin position="207"/>
        <end position="234"/>
    </location>
</feature>
<keyword evidence="4" id="KW-0342">GTP-binding</keyword>
<evidence type="ECO:0000313" key="7">
    <source>
        <dbReference type="Proteomes" id="UP000824151"/>
    </source>
</evidence>
<reference evidence="6" key="1">
    <citation type="journal article" date="2021" name="PeerJ">
        <title>Extensive microbial diversity within the chicken gut microbiome revealed by metagenomics and culture.</title>
        <authorList>
            <person name="Gilroy R."/>
            <person name="Ravi A."/>
            <person name="Getino M."/>
            <person name="Pursley I."/>
            <person name="Horton D.L."/>
            <person name="Alikhan N.F."/>
            <person name="Baker D."/>
            <person name="Gharbi K."/>
            <person name="Hall N."/>
            <person name="Watson M."/>
            <person name="Adriaenssens E.M."/>
            <person name="Foster-Nyarko E."/>
            <person name="Jarju S."/>
            <person name="Secka A."/>
            <person name="Antonio M."/>
            <person name="Oren A."/>
            <person name="Chaudhuri R.R."/>
            <person name="La Ragione R."/>
            <person name="Hildebrand F."/>
            <person name="Pallen M.J."/>
        </authorList>
    </citation>
    <scope>NUCLEOTIDE SEQUENCE</scope>
    <source>
        <strain evidence="6">ChiHejej3B27-3195</strain>
    </source>
</reference>
<name>A0A9D1US86_9MICC</name>
<dbReference type="Gene3D" id="3.90.550.10">
    <property type="entry name" value="Spore Coat Polysaccharide Biosynthesis Protein SpsA, Chain A"/>
    <property type="match status" value="1"/>
</dbReference>
<organism evidence="6 7">
    <name type="scientific">Candidatus Nesterenkonia stercoripullorum</name>
    <dbReference type="NCBI Taxonomy" id="2838701"/>
    <lineage>
        <taxon>Bacteria</taxon>
        <taxon>Bacillati</taxon>
        <taxon>Actinomycetota</taxon>
        <taxon>Actinomycetes</taxon>
        <taxon>Micrococcales</taxon>
        <taxon>Micrococcaceae</taxon>
        <taxon>Nesterenkonia</taxon>
    </lineage>
</organism>
<keyword evidence="1" id="KW-0808">Transferase</keyword>
<dbReference type="PANTHER" id="PTHR40392:SF1">
    <property type="entry name" value="2-PHOSPHO-L-LACTATE GUANYLYLTRANSFERASE"/>
    <property type="match status" value="1"/>
</dbReference>
<reference evidence="6" key="2">
    <citation type="submission" date="2021-04" db="EMBL/GenBank/DDBJ databases">
        <authorList>
            <person name="Gilroy R."/>
        </authorList>
    </citation>
    <scope>NUCLEOTIDE SEQUENCE</scope>
    <source>
        <strain evidence="6">ChiHejej3B27-3195</strain>
    </source>
</reference>
<proteinExistence type="predicted"/>
<evidence type="ECO:0000256" key="3">
    <source>
        <dbReference type="ARBA" id="ARBA00022741"/>
    </source>
</evidence>
<sequence>MQAGRADRRWTLVIPVRDPRTGKSRLGASEQLNTAIAADTVSAALDCPDVGQVTLVTDEIRWIPPELSSHSRCAVILQGAPSSVGDHAHSRLNAAISQGIKEAERSGSPPAAIAVLLGDIPALDPAELSSALHAARGVERGMVSDFWGSGTTLITTLDTVEAPHRLQFGPGSADRHRAAGYLELPVPATSSLRRDVDTAEDLRAVHPGLGAESRAVLNQGPRTGPSSSKKAEVA</sequence>
<keyword evidence="3" id="KW-0547">Nucleotide-binding</keyword>
<evidence type="ECO:0000256" key="1">
    <source>
        <dbReference type="ARBA" id="ARBA00022679"/>
    </source>
</evidence>
<dbReference type="Proteomes" id="UP000824151">
    <property type="component" value="Unassembled WGS sequence"/>
</dbReference>
<dbReference type="AlphaFoldDB" id="A0A9D1US86"/>
<dbReference type="GO" id="GO:0005525">
    <property type="term" value="F:GTP binding"/>
    <property type="evidence" value="ECO:0007669"/>
    <property type="project" value="UniProtKB-KW"/>
</dbReference>
<dbReference type="EMBL" id="DXGD01000028">
    <property type="protein sequence ID" value="HIW98650.1"/>
    <property type="molecule type" value="Genomic_DNA"/>
</dbReference>
<evidence type="ECO:0000256" key="4">
    <source>
        <dbReference type="ARBA" id="ARBA00023134"/>
    </source>
</evidence>
<dbReference type="SUPFAM" id="SSF53448">
    <property type="entry name" value="Nucleotide-diphospho-sugar transferases"/>
    <property type="match status" value="1"/>
</dbReference>
<dbReference type="GO" id="GO:0043814">
    <property type="term" value="F:phospholactate guanylyltransferase activity"/>
    <property type="evidence" value="ECO:0007669"/>
    <property type="project" value="InterPro"/>
</dbReference>
<comment type="caution">
    <text evidence="6">The sequence shown here is derived from an EMBL/GenBank/DDBJ whole genome shotgun (WGS) entry which is preliminary data.</text>
</comment>
<evidence type="ECO:0000256" key="5">
    <source>
        <dbReference type="SAM" id="MobiDB-lite"/>
    </source>
</evidence>